<sequence>MVGDANDLFRSIFGNKAVVNWKWNSTLIHGQREQVLLRTNANIHKARNTLNALDEDLDLYKERAKAVIAEINGSMAKAVEQADTTSQAVQTQLQQALEVAEGNLINSVHSLTMRKAVVKAEQLVLEATIAKLNQQQAIQQHRKLPGKKENQELASIEKMAGFVVARKLANALQAIAQLKKAISMAESGDENVLSQSAYEATVTANKLEGQITQLVLQ</sequence>
<evidence type="ECO:0000256" key="1">
    <source>
        <dbReference type="SAM" id="Coils"/>
    </source>
</evidence>
<protein>
    <submittedName>
        <fullName evidence="3">Uncharacterized protein</fullName>
    </submittedName>
</protein>
<name>A0A915EP70_9BILA</name>
<evidence type="ECO:0000313" key="3">
    <source>
        <dbReference type="WBParaSite" id="jg7932"/>
    </source>
</evidence>
<keyword evidence="2" id="KW-1185">Reference proteome</keyword>
<dbReference type="AlphaFoldDB" id="A0A915EP70"/>
<accession>A0A915EP70</accession>
<dbReference type="Proteomes" id="UP000887574">
    <property type="component" value="Unplaced"/>
</dbReference>
<keyword evidence="1" id="KW-0175">Coiled coil</keyword>
<evidence type="ECO:0000313" key="2">
    <source>
        <dbReference type="Proteomes" id="UP000887574"/>
    </source>
</evidence>
<organism evidence="2 3">
    <name type="scientific">Ditylenchus dipsaci</name>
    <dbReference type="NCBI Taxonomy" id="166011"/>
    <lineage>
        <taxon>Eukaryota</taxon>
        <taxon>Metazoa</taxon>
        <taxon>Ecdysozoa</taxon>
        <taxon>Nematoda</taxon>
        <taxon>Chromadorea</taxon>
        <taxon>Rhabditida</taxon>
        <taxon>Tylenchina</taxon>
        <taxon>Tylenchomorpha</taxon>
        <taxon>Sphaerularioidea</taxon>
        <taxon>Anguinidae</taxon>
        <taxon>Anguininae</taxon>
        <taxon>Ditylenchus</taxon>
    </lineage>
</organism>
<dbReference type="WBParaSite" id="jg7932">
    <property type="protein sequence ID" value="jg7932"/>
    <property type="gene ID" value="jg7932"/>
</dbReference>
<proteinExistence type="predicted"/>
<reference evidence="3" key="1">
    <citation type="submission" date="2022-11" db="UniProtKB">
        <authorList>
            <consortium name="WormBaseParasite"/>
        </authorList>
    </citation>
    <scope>IDENTIFICATION</scope>
</reference>
<feature type="coiled-coil region" evidence="1">
    <location>
        <begin position="36"/>
        <end position="70"/>
    </location>
</feature>